<dbReference type="GO" id="GO:0046872">
    <property type="term" value="F:metal ion binding"/>
    <property type="evidence" value="ECO:0007669"/>
    <property type="project" value="UniProtKB-KW"/>
</dbReference>
<evidence type="ECO:0000256" key="1">
    <source>
        <dbReference type="ARBA" id="ARBA00001936"/>
    </source>
</evidence>
<evidence type="ECO:0000256" key="6">
    <source>
        <dbReference type="SAM" id="MobiDB-lite"/>
    </source>
</evidence>
<dbReference type="FunFam" id="3.60.40.10:FF:000002">
    <property type="entry name" value="Serine/threonine phosphatase stp"/>
    <property type="match status" value="1"/>
</dbReference>
<dbReference type="EMBL" id="CAEZVF010000012">
    <property type="protein sequence ID" value="CAB4615425.1"/>
    <property type="molecule type" value="Genomic_DNA"/>
</dbReference>
<evidence type="ECO:0000313" key="9">
    <source>
        <dbReference type="EMBL" id="CAB4615425.1"/>
    </source>
</evidence>
<organism evidence="9">
    <name type="scientific">freshwater metagenome</name>
    <dbReference type="NCBI Taxonomy" id="449393"/>
    <lineage>
        <taxon>unclassified sequences</taxon>
        <taxon>metagenomes</taxon>
        <taxon>ecological metagenomes</taxon>
    </lineage>
</organism>
<feature type="region of interest" description="Disordered" evidence="6">
    <location>
        <begin position="419"/>
        <end position="443"/>
    </location>
</feature>
<dbReference type="Gene3D" id="3.60.40.10">
    <property type="entry name" value="PPM-type phosphatase domain"/>
    <property type="match status" value="1"/>
</dbReference>
<sequence>MPLSLRYAAHSDIGLVRTGNEDSGYAGPRLLVVADGMGGAAAGEVASSIVVSSLAALDDDDLGGDLLDALAASVARAESLLTSSINADHELDGMGTTLTALLWSGSRVGLVHVGDSRAYLLRGGDLLRLTHDHTYVQTLVDKGEISAEEAESHPRRSLLMQALDGRNPSQPDLSVREVRAGDRFMVCSDGLSGVVSEATMAEELASGEPSDAAQRLIALAKRAGGPDNITVVIADAVASEARPNTQPVVVGAAGEPELAERAATIVDSTPAAKARQQLGGADTDRARALERTEATEGYERRARQTRWIRRGIIAAGVLVLFILAGVFTSQWISKQYFVANEANTVAIYRGVNQQVAWLKLSTAVELSGISTPSLPELTQGQVLAGIAATDLSDARAIVERLRGEAASCAVATPPAGCPTSQPIPAPTLTPRFVTPTPTNTITG</sequence>
<dbReference type="SUPFAM" id="SSF81606">
    <property type="entry name" value="PP2C-like"/>
    <property type="match status" value="1"/>
</dbReference>
<name>A0A6J6HVA5_9ZZZZ</name>
<keyword evidence="7" id="KW-0812">Transmembrane</keyword>
<feature type="transmembrane region" description="Helical" evidence="7">
    <location>
        <begin position="311"/>
        <end position="332"/>
    </location>
</feature>
<accession>A0A6J6HVA5</accession>
<dbReference type="PROSITE" id="PS51746">
    <property type="entry name" value="PPM_2"/>
    <property type="match status" value="1"/>
</dbReference>
<keyword evidence="3" id="KW-0378">Hydrolase</keyword>
<dbReference type="SMART" id="SM00331">
    <property type="entry name" value="PP2C_SIG"/>
    <property type="match status" value="1"/>
</dbReference>
<dbReference type="InterPro" id="IPR015655">
    <property type="entry name" value="PP2C"/>
</dbReference>
<keyword evidence="7" id="KW-0472">Membrane</keyword>
<keyword evidence="2" id="KW-0479">Metal-binding</keyword>
<evidence type="ECO:0000256" key="5">
    <source>
        <dbReference type="ARBA" id="ARBA00023211"/>
    </source>
</evidence>
<keyword evidence="7" id="KW-1133">Transmembrane helix</keyword>
<evidence type="ECO:0000256" key="7">
    <source>
        <dbReference type="SAM" id="Phobius"/>
    </source>
</evidence>
<dbReference type="InterPro" id="IPR036457">
    <property type="entry name" value="PPM-type-like_dom_sf"/>
</dbReference>
<gene>
    <name evidence="9" type="ORF">UFOPK1939_00158</name>
</gene>
<keyword evidence="5" id="KW-0464">Manganese</keyword>
<dbReference type="SMART" id="SM00332">
    <property type="entry name" value="PP2Cc"/>
    <property type="match status" value="1"/>
</dbReference>
<protein>
    <submittedName>
        <fullName evidence="9">Unannotated protein</fullName>
    </submittedName>
</protein>
<reference evidence="9" key="1">
    <citation type="submission" date="2020-05" db="EMBL/GenBank/DDBJ databases">
        <authorList>
            <person name="Chiriac C."/>
            <person name="Salcher M."/>
            <person name="Ghai R."/>
            <person name="Kavagutti S V."/>
        </authorList>
    </citation>
    <scope>NUCLEOTIDE SEQUENCE</scope>
</reference>
<evidence type="ECO:0000256" key="2">
    <source>
        <dbReference type="ARBA" id="ARBA00022723"/>
    </source>
</evidence>
<evidence type="ECO:0000259" key="8">
    <source>
        <dbReference type="PROSITE" id="PS51746"/>
    </source>
</evidence>
<proteinExistence type="predicted"/>
<dbReference type="CDD" id="cd00143">
    <property type="entry name" value="PP2Cc"/>
    <property type="match status" value="1"/>
</dbReference>
<dbReference type="Pfam" id="PF13672">
    <property type="entry name" value="PP2C_2"/>
    <property type="match status" value="1"/>
</dbReference>
<evidence type="ECO:0000256" key="3">
    <source>
        <dbReference type="ARBA" id="ARBA00022801"/>
    </source>
</evidence>
<comment type="cofactor">
    <cofactor evidence="1">
        <name>Mn(2+)</name>
        <dbReference type="ChEBI" id="CHEBI:29035"/>
    </cofactor>
</comment>
<dbReference type="AlphaFoldDB" id="A0A6J6HVA5"/>
<evidence type="ECO:0000256" key="4">
    <source>
        <dbReference type="ARBA" id="ARBA00022912"/>
    </source>
</evidence>
<dbReference type="InterPro" id="IPR001932">
    <property type="entry name" value="PPM-type_phosphatase-like_dom"/>
</dbReference>
<feature type="domain" description="PPM-type phosphatase" evidence="8">
    <location>
        <begin position="6"/>
        <end position="236"/>
    </location>
</feature>
<keyword evidence="4" id="KW-0904">Protein phosphatase</keyword>
<dbReference type="GO" id="GO:0004722">
    <property type="term" value="F:protein serine/threonine phosphatase activity"/>
    <property type="evidence" value="ECO:0007669"/>
    <property type="project" value="InterPro"/>
</dbReference>
<dbReference type="PANTHER" id="PTHR47992">
    <property type="entry name" value="PROTEIN PHOSPHATASE"/>
    <property type="match status" value="1"/>
</dbReference>